<proteinExistence type="predicted"/>
<dbReference type="EMBL" id="KL596697">
    <property type="protein sequence ID" value="KER28520.1"/>
    <property type="molecule type" value="Genomic_DNA"/>
</dbReference>
<name>A0A074ZYW2_OPIVI</name>
<dbReference type="RefSeq" id="XP_009167744.1">
    <property type="nucleotide sequence ID" value="XM_009169480.1"/>
</dbReference>
<accession>A0A074ZYW2</accession>
<feature type="non-terminal residue" evidence="2">
    <location>
        <position position="256"/>
    </location>
</feature>
<feature type="transmembrane region" description="Helical" evidence="1">
    <location>
        <begin position="233"/>
        <end position="253"/>
    </location>
</feature>
<keyword evidence="1" id="KW-1133">Transmembrane helix</keyword>
<dbReference type="CTD" id="20327728"/>
<keyword evidence="3" id="KW-1185">Reference proteome</keyword>
<dbReference type="GeneID" id="20327728"/>
<evidence type="ECO:0000256" key="1">
    <source>
        <dbReference type="SAM" id="Phobius"/>
    </source>
</evidence>
<organism evidence="2 3">
    <name type="scientific">Opisthorchis viverrini</name>
    <name type="common">Southeast Asian liver fluke</name>
    <dbReference type="NCBI Taxonomy" id="6198"/>
    <lineage>
        <taxon>Eukaryota</taxon>
        <taxon>Metazoa</taxon>
        <taxon>Spiralia</taxon>
        <taxon>Lophotrochozoa</taxon>
        <taxon>Platyhelminthes</taxon>
        <taxon>Trematoda</taxon>
        <taxon>Digenea</taxon>
        <taxon>Opisthorchiida</taxon>
        <taxon>Opisthorchiata</taxon>
        <taxon>Opisthorchiidae</taxon>
        <taxon>Opisthorchis</taxon>
    </lineage>
</organism>
<evidence type="ECO:0000313" key="3">
    <source>
        <dbReference type="Proteomes" id="UP000054324"/>
    </source>
</evidence>
<dbReference type="Proteomes" id="UP000054324">
    <property type="component" value="Unassembled WGS sequence"/>
</dbReference>
<dbReference type="STRING" id="6198.A0A074ZYW2"/>
<dbReference type="KEGG" id="ovi:T265_13561"/>
<dbReference type="OrthoDB" id="6267854at2759"/>
<keyword evidence="1" id="KW-0472">Membrane</keyword>
<protein>
    <submittedName>
        <fullName evidence="2">Uncharacterized protein</fullName>
    </submittedName>
</protein>
<feature type="non-terminal residue" evidence="2">
    <location>
        <position position="1"/>
    </location>
</feature>
<dbReference type="AlphaFoldDB" id="A0A074ZYW2"/>
<reference evidence="2 3" key="1">
    <citation type="submission" date="2013-11" db="EMBL/GenBank/DDBJ databases">
        <title>Opisthorchis viverrini - life in the bile duct.</title>
        <authorList>
            <person name="Young N.D."/>
            <person name="Nagarajan N."/>
            <person name="Lin S.J."/>
            <person name="Korhonen P.K."/>
            <person name="Jex A.R."/>
            <person name="Hall R.S."/>
            <person name="Safavi-Hemami H."/>
            <person name="Kaewkong W."/>
            <person name="Bertrand D."/>
            <person name="Gao S."/>
            <person name="Seet Q."/>
            <person name="Wongkham S."/>
            <person name="Teh B.T."/>
            <person name="Wongkham C."/>
            <person name="Intapan P.M."/>
            <person name="Maleewong W."/>
            <person name="Yang X."/>
            <person name="Hu M."/>
            <person name="Wang Z."/>
            <person name="Hofmann A."/>
            <person name="Sternberg P.W."/>
            <person name="Tan P."/>
            <person name="Wang J."/>
            <person name="Gasser R.B."/>
        </authorList>
    </citation>
    <scope>NUCLEOTIDE SEQUENCE [LARGE SCALE GENOMIC DNA]</scope>
</reference>
<gene>
    <name evidence="2" type="ORF">T265_13561</name>
</gene>
<sequence>YQSKDPFRAGFIPLLPKCAATGALAPGASAHTEALCASTSLLNSALLSTSYSHNPIPTGNVALALSAFYRMWTMQFDSIKKEGFQILRNELASIRREHLQLHETAVKLTAELGSISRDAQTSTAQRKLSDATTRIEKLDATAEESRQAMRRELIMLCNEFRDTITTVSNRVTIIEKLSEQHGGAVANGSELSRIRHKVLHYLTYMCVSLFALLTMLLQVLIRCLNLSVVLPENLTLALCSSIVLAVGFILVYISEP</sequence>
<evidence type="ECO:0000313" key="2">
    <source>
        <dbReference type="EMBL" id="KER28520.1"/>
    </source>
</evidence>
<feature type="transmembrane region" description="Helical" evidence="1">
    <location>
        <begin position="201"/>
        <end position="221"/>
    </location>
</feature>
<keyword evidence="1" id="KW-0812">Transmembrane</keyword>